<reference evidence="1" key="2">
    <citation type="journal article" date="2023" name="IMA Fungus">
        <title>Comparative genomic study of the Penicillium genus elucidates a diverse pangenome and 15 lateral gene transfer events.</title>
        <authorList>
            <person name="Petersen C."/>
            <person name="Sorensen T."/>
            <person name="Nielsen M.R."/>
            <person name="Sondergaard T.E."/>
            <person name="Sorensen J.L."/>
            <person name="Fitzpatrick D.A."/>
            <person name="Frisvad J.C."/>
            <person name="Nielsen K.L."/>
        </authorList>
    </citation>
    <scope>NUCLEOTIDE SEQUENCE</scope>
    <source>
        <strain evidence="1">IBT 34128</strain>
    </source>
</reference>
<comment type="caution">
    <text evidence="1">The sequence shown here is derived from an EMBL/GenBank/DDBJ whole genome shotgun (WGS) entry which is preliminary data.</text>
</comment>
<dbReference type="Proteomes" id="UP001141434">
    <property type="component" value="Unassembled WGS sequence"/>
</dbReference>
<organism evidence="1 2">
    <name type="scientific">Penicillium alfredii</name>
    <dbReference type="NCBI Taxonomy" id="1506179"/>
    <lineage>
        <taxon>Eukaryota</taxon>
        <taxon>Fungi</taxon>
        <taxon>Dikarya</taxon>
        <taxon>Ascomycota</taxon>
        <taxon>Pezizomycotina</taxon>
        <taxon>Eurotiomycetes</taxon>
        <taxon>Eurotiomycetidae</taxon>
        <taxon>Eurotiales</taxon>
        <taxon>Aspergillaceae</taxon>
        <taxon>Penicillium</taxon>
    </lineage>
</organism>
<name>A0A9W9F0D3_9EURO</name>
<dbReference type="EMBL" id="JAPMSZ010000009">
    <property type="protein sequence ID" value="KAJ5091209.1"/>
    <property type="molecule type" value="Genomic_DNA"/>
</dbReference>
<gene>
    <name evidence="1" type="ORF">NUU61_006079</name>
</gene>
<dbReference type="InterPro" id="IPR011008">
    <property type="entry name" value="Dimeric_a/b-barrel"/>
</dbReference>
<dbReference type="OrthoDB" id="4126315at2759"/>
<accession>A0A9W9F0D3</accession>
<evidence type="ECO:0008006" key="3">
    <source>
        <dbReference type="Google" id="ProtNLM"/>
    </source>
</evidence>
<dbReference type="GeneID" id="81395776"/>
<protein>
    <recommendedName>
        <fullName evidence="3">ABM domain-containing protein</fullName>
    </recommendedName>
</protein>
<dbReference type="AlphaFoldDB" id="A0A9W9F0D3"/>
<proteinExistence type="predicted"/>
<dbReference type="RefSeq" id="XP_056509407.1">
    <property type="nucleotide sequence ID" value="XM_056656607.1"/>
</dbReference>
<evidence type="ECO:0000313" key="2">
    <source>
        <dbReference type="Proteomes" id="UP001141434"/>
    </source>
</evidence>
<reference evidence="1" key="1">
    <citation type="submission" date="2022-11" db="EMBL/GenBank/DDBJ databases">
        <authorList>
            <person name="Petersen C."/>
        </authorList>
    </citation>
    <scope>NUCLEOTIDE SEQUENCE</scope>
    <source>
        <strain evidence="1">IBT 34128</strain>
    </source>
</reference>
<keyword evidence="2" id="KW-1185">Reference proteome</keyword>
<dbReference type="Gene3D" id="3.30.70.100">
    <property type="match status" value="1"/>
</dbReference>
<evidence type="ECO:0000313" key="1">
    <source>
        <dbReference type="EMBL" id="KAJ5091209.1"/>
    </source>
</evidence>
<dbReference type="SUPFAM" id="SSF54909">
    <property type="entry name" value="Dimeric alpha+beta barrel"/>
    <property type="match status" value="1"/>
</dbReference>
<sequence length="110" mass="12963">MSSTPGFSLQVTVYLNPDDVPKFLEHIKPAYDAVVAEPECQFFEVYQLQEEPGTLHWVEDWNATTDWFMKEQITKPYYKDYLAATESMFVKPREFKIYNRLGSSFYTAKQ</sequence>